<dbReference type="GO" id="GO:0015808">
    <property type="term" value="P:L-alanine transport"/>
    <property type="evidence" value="ECO:0007669"/>
    <property type="project" value="TreeGrafter"/>
</dbReference>
<dbReference type="RefSeq" id="WP_246400266.1">
    <property type="nucleotide sequence ID" value="NZ_JACIDW010000022.1"/>
</dbReference>
<keyword evidence="3 5" id="KW-0067">ATP-binding</keyword>
<dbReference type="CDD" id="cd03219">
    <property type="entry name" value="ABC_Mj1267_LivG_branched"/>
    <property type="match status" value="1"/>
</dbReference>
<proteinExistence type="predicted"/>
<keyword evidence="2" id="KW-0547">Nucleotide-binding</keyword>
<dbReference type="PROSITE" id="PS50893">
    <property type="entry name" value="ABC_TRANSPORTER_2"/>
    <property type="match status" value="1"/>
</dbReference>
<evidence type="ECO:0000313" key="5">
    <source>
        <dbReference type="EMBL" id="MBB3966795.1"/>
    </source>
</evidence>
<keyword evidence="1" id="KW-0813">Transport</keyword>
<evidence type="ECO:0000256" key="1">
    <source>
        <dbReference type="ARBA" id="ARBA00022448"/>
    </source>
</evidence>
<name>A0A7W6CTF1_9HYPH</name>
<dbReference type="Proteomes" id="UP000582090">
    <property type="component" value="Unassembled WGS sequence"/>
</dbReference>
<dbReference type="GO" id="GO:0005886">
    <property type="term" value="C:plasma membrane"/>
    <property type="evidence" value="ECO:0007669"/>
    <property type="project" value="TreeGrafter"/>
</dbReference>
<sequence length="314" mass="35236">MAYPVLGSSDDRAHHRAPLRHRAKIVRAGKTHSGAFRQMTLTFEKLRKQYGQHVTIDDVSTRFEPGLIHGVIGPNGAGKSTLINMTAGSYVVSGGKISLDDKTLSGMKKYQIANSGVARTYQNIRLFDQMTVLENLEVCFYPAHVGQVWREILWPPFAAKRRRERRDVCMELLAFFNLQHYADAEAGSLPYGRQRMLEIARALVMNPRVLLLDEPAAGLNHHETAELTARLAELKTPDRIMIVVEHDMDLVMTVCDRIVVMHHGKLLFQGTPAEVQASADVQLAYLGTANDLDDIKTAAKDRRTQLGIRARRRS</sequence>
<dbReference type="PANTHER" id="PTHR45772">
    <property type="entry name" value="CONSERVED COMPONENT OF ABC TRANSPORTER FOR NATURAL AMINO ACIDS-RELATED"/>
    <property type="match status" value="1"/>
</dbReference>
<dbReference type="InterPro" id="IPR027417">
    <property type="entry name" value="P-loop_NTPase"/>
</dbReference>
<evidence type="ECO:0000256" key="3">
    <source>
        <dbReference type="ARBA" id="ARBA00022840"/>
    </source>
</evidence>
<dbReference type="PANTHER" id="PTHR45772:SF7">
    <property type="entry name" value="AMINO ACID ABC TRANSPORTER ATP-BINDING PROTEIN"/>
    <property type="match status" value="1"/>
</dbReference>
<gene>
    <name evidence="5" type="ORF">GGQ67_004487</name>
</gene>
<dbReference type="GO" id="GO:0005524">
    <property type="term" value="F:ATP binding"/>
    <property type="evidence" value="ECO:0007669"/>
    <property type="project" value="UniProtKB-KW"/>
</dbReference>
<dbReference type="AlphaFoldDB" id="A0A7W6CTF1"/>
<accession>A0A7W6CTF1</accession>
<dbReference type="InterPro" id="IPR003593">
    <property type="entry name" value="AAA+_ATPase"/>
</dbReference>
<evidence type="ECO:0000259" key="4">
    <source>
        <dbReference type="PROSITE" id="PS50893"/>
    </source>
</evidence>
<dbReference type="EMBL" id="JACIDW010000022">
    <property type="protein sequence ID" value="MBB3966795.1"/>
    <property type="molecule type" value="Genomic_DNA"/>
</dbReference>
<dbReference type="GO" id="GO:0016887">
    <property type="term" value="F:ATP hydrolysis activity"/>
    <property type="evidence" value="ECO:0007669"/>
    <property type="project" value="InterPro"/>
</dbReference>
<dbReference type="SMART" id="SM00382">
    <property type="entry name" value="AAA"/>
    <property type="match status" value="1"/>
</dbReference>
<evidence type="ECO:0000256" key="2">
    <source>
        <dbReference type="ARBA" id="ARBA00022741"/>
    </source>
</evidence>
<dbReference type="Pfam" id="PF12399">
    <property type="entry name" value="BCA_ABC_TP_C"/>
    <property type="match status" value="1"/>
</dbReference>
<dbReference type="GO" id="GO:0015188">
    <property type="term" value="F:L-isoleucine transmembrane transporter activity"/>
    <property type="evidence" value="ECO:0007669"/>
    <property type="project" value="TreeGrafter"/>
</dbReference>
<dbReference type="GO" id="GO:0042941">
    <property type="term" value="P:D-alanine transmembrane transport"/>
    <property type="evidence" value="ECO:0007669"/>
    <property type="project" value="TreeGrafter"/>
</dbReference>
<dbReference type="FunFam" id="3.40.50.300:FF:000421">
    <property type="entry name" value="Branched-chain amino acid ABC transporter ATP-binding protein"/>
    <property type="match status" value="1"/>
</dbReference>
<protein>
    <submittedName>
        <fullName evidence="5">Branched-chain amino acid transport system ATP-binding protein</fullName>
    </submittedName>
</protein>
<dbReference type="InterPro" id="IPR003439">
    <property type="entry name" value="ABC_transporter-like_ATP-bd"/>
</dbReference>
<dbReference type="GO" id="GO:0005304">
    <property type="term" value="F:L-valine transmembrane transporter activity"/>
    <property type="evidence" value="ECO:0007669"/>
    <property type="project" value="TreeGrafter"/>
</dbReference>
<dbReference type="GO" id="GO:1903805">
    <property type="term" value="P:L-valine import across plasma membrane"/>
    <property type="evidence" value="ECO:0007669"/>
    <property type="project" value="TreeGrafter"/>
</dbReference>
<dbReference type="InterPro" id="IPR051120">
    <property type="entry name" value="ABC_AA/LPS_Transport"/>
</dbReference>
<dbReference type="Gene3D" id="3.40.50.300">
    <property type="entry name" value="P-loop containing nucleotide triphosphate hydrolases"/>
    <property type="match status" value="1"/>
</dbReference>
<reference evidence="5 6" key="1">
    <citation type="submission" date="2020-08" db="EMBL/GenBank/DDBJ databases">
        <title>Genomic Encyclopedia of Type Strains, Phase IV (KMG-IV): sequencing the most valuable type-strain genomes for metagenomic binning, comparative biology and taxonomic classification.</title>
        <authorList>
            <person name="Goeker M."/>
        </authorList>
    </citation>
    <scope>NUCLEOTIDE SEQUENCE [LARGE SCALE GENOMIC DNA]</scope>
    <source>
        <strain evidence="5 6">DSM 26575</strain>
    </source>
</reference>
<keyword evidence="6" id="KW-1185">Reference proteome</keyword>
<dbReference type="GO" id="GO:0015192">
    <property type="term" value="F:L-phenylalanine transmembrane transporter activity"/>
    <property type="evidence" value="ECO:0007669"/>
    <property type="project" value="TreeGrafter"/>
</dbReference>
<dbReference type="Pfam" id="PF00005">
    <property type="entry name" value="ABC_tran"/>
    <property type="match status" value="1"/>
</dbReference>
<feature type="domain" description="ABC transporter" evidence="4">
    <location>
        <begin position="41"/>
        <end position="288"/>
    </location>
</feature>
<organism evidence="5 6">
    <name type="scientific">Rhizobium metallidurans</name>
    <dbReference type="NCBI Taxonomy" id="1265931"/>
    <lineage>
        <taxon>Bacteria</taxon>
        <taxon>Pseudomonadati</taxon>
        <taxon>Pseudomonadota</taxon>
        <taxon>Alphaproteobacteria</taxon>
        <taxon>Hyphomicrobiales</taxon>
        <taxon>Rhizobiaceae</taxon>
        <taxon>Rhizobium/Agrobacterium group</taxon>
        <taxon>Rhizobium</taxon>
    </lineage>
</organism>
<dbReference type="GO" id="GO:1903806">
    <property type="term" value="P:L-isoleucine import across plasma membrane"/>
    <property type="evidence" value="ECO:0007669"/>
    <property type="project" value="TreeGrafter"/>
</dbReference>
<comment type="caution">
    <text evidence="5">The sequence shown here is derived from an EMBL/GenBank/DDBJ whole genome shotgun (WGS) entry which is preliminary data.</text>
</comment>
<dbReference type="InterPro" id="IPR032823">
    <property type="entry name" value="BCA_ABC_TP_C"/>
</dbReference>
<dbReference type="SUPFAM" id="SSF52540">
    <property type="entry name" value="P-loop containing nucleoside triphosphate hydrolases"/>
    <property type="match status" value="1"/>
</dbReference>
<evidence type="ECO:0000313" key="6">
    <source>
        <dbReference type="Proteomes" id="UP000582090"/>
    </source>
</evidence>